<dbReference type="EMBL" id="CACRXK020000507">
    <property type="protein sequence ID" value="CAB3982500.1"/>
    <property type="molecule type" value="Genomic_DNA"/>
</dbReference>
<sequence length="151" mass="16737">MDDVRIEWIRNEVYLALEIADTDVFEDLLNRDDGVNESLIQKYLNETPAEGTALILHSQIVEEEEEIEIEIEPEIPVIPDGDELLEGEGSSINELGEPLMNGTMQPDEILVNGDLNGGGEVNPETGEAIQEEKPADENEEDAGKFKFTPVT</sequence>
<organism evidence="2 3">
    <name type="scientific">Paramuricea clavata</name>
    <name type="common">Red gorgonian</name>
    <name type="synonym">Violescent sea-whip</name>
    <dbReference type="NCBI Taxonomy" id="317549"/>
    <lineage>
        <taxon>Eukaryota</taxon>
        <taxon>Metazoa</taxon>
        <taxon>Cnidaria</taxon>
        <taxon>Anthozoa</taxon>
        <taxon>Octocorallia</taxon>
        <taxon>Malacalcyonacea</taxon>
        <taxon>Plexauridae</taxon>
        <taxon>Paramuricea</taxon>
    </lineage>
</organism>
<evidence type="ECO:0000313" key="3">
    <source>
        <dbReference type="Proteomes" id="UP001152795"/>
    </source>
</evidence>
<dbReference type="AlphaFoldDB" id="A0A6S7GAS3"/>
<comment type="caution">
    <text evidence="2">The sequence shown here is derived from an EMBL/GenBank/DDBJ whole genome shotgun (WGS) entry which is preliminary data.</text>
</comment>
<reference evidence="2" key="1">
    <citation type="submission" date="2020-04" db="EMBL/GenBank/DDBJ databases">
        <authorList>
            <person name="Alioto T."/>
            <person name="Alioto T."/>
            <person name="Gomez Garrido J."/>
        </authorList>
    </citation>
    <scope>NUCLEOTIDE SEQUENCE</scope>
    <source>
        <strain evidence="2">A484AB</strain>
    </source>
</reference>
<name>A0A6S7GAS3_PARCT</name>
<feature type="compositionally biased region" description="Basic and acidic residues" evidence="1">
    <location>
        <begin position="130"/>
        <end position="144"/>
    </location>
</feature>
<keyword evidence="3" id="KW-1185">Reference proteome</keyword>
<accession>A0A6S7GAS3</accession>
<feature type="non-terminal residue" evidence="2">
    <location>
        <position position="151"/>
    </location>
</feature>
<proteinExistence type="predicted"/>
<dbReference type="OrthoDB" id="10070652at2759"/>
<dbReference type="Proteomes" id="UP001152795">
    <property type="component" value="Unassembled WGS sequence"/>
</dbReference>
<feature type="region of interest" description="Disordered" evidence="1">
    <location>
        <begin position="79"/>
        <end position="151"/>
    </location>
</feature>
<evidence type="ECO:0000313" key="2">
    <source>
        <dbReference type="EMBL" id="CAB3982500.1"/>
    </source>
</evidence>
<gene>
    <name evidence="2" type="ORF">PACLA_8A027572</name>
</gene>
<evidence type="ECO:0000256" key="1">
    <source>
        <dbReference type="SAM" id="MobiDB-lite"/>
    </source>
</evidence>
<protein>
    <submittedName>
        <fullName evidence="2">Dynein heavy chain 10, axonemal-like</fullName>
    </submittedName>
</protein>